<feature type="region of interest" description="Disordered" evidence="1">
    <location>
        <begin position="206"/>
        <end position="240"/>
    </location>
</feature>
<accession>A0A8K0G5X0</accession>
<dbReference type="AlphaFoldDB" id="A0A8K0G5X0"/>
<evidence type="ECO:0008006" key="4">
    <source>
        <dbReference type="Google" id="ProtNLM"/>
    </source>
</evidence>
<dbReference type="PANTHER" id="PTHR33198">
    <property type="entry name" value="ANK_REP_REGION DOMAIN-CONTAINING PROTEIN-RELATED"/>
    <property type="match status" value="1"/>
</dbReference>
<evidence type="ECO:0000256" key="1">
    <source>
        <dbReference type="SAM" id="MobiDB-lite"/>
    </source>
</evidence>
<organism evidence="2 3">
    <name type="scientific">Ignelater luminosus</name>
    <name type="common">Cucubano</name>
    <name type="synonym">Pyrophorus luminosus</name>
    <dbReference type="NCBI Taxonomy" id="2038154"/>
    <lineage>
        <taxon>Eukaryota</taxon>
        <taxon>Metazoa</taxon>
        <taxon>Ecdysozoa</taxon>
        <taxon>Arthropoda</taxon>
        <taxon>Hexapoda</taxon>
        <taxon>Insecta</taxon>
        <taxon>Pterygota</taxon>
        <taxon>Neoptera</taxon>
        <taxon>Endopterygota</taxon>
        <taxon>Coleoptera</taxon>
        <taxon>Polyphaga</taxon>
        <taxon>Elateriformia</taxon>
        <taxon>Elateroidea</taxon>
        <taxon>Elateridae</taxon>
        <taxon>Agrypninae</taxon>
        <taxon>Pyrophorini</taxon>
        <taxon>Ignelater</taxon>
    </lineage>
</organism>
<proteinExistence type="predicted"/>
<reference evidence="2" key="1">
    <citation type="submission" date="2019-08" db="EMBL/GenBank/DDBJ databases">
        <title>The genome of the North American firefly Photinus pyralis.</title>
        <authorList>
            <consortium name="Photinus pyralis genome working group"/>
            <person name="Fallon T.R."/>
            <person name="Sander Lower S.E."/>
            <person name="Weng J.-K."/>
        </authorList>
    </citation>
    <scope>NUCLEOTIDE SEQUENCE</scope>
    <source>
        <strain evidence="2">TRF0915ILg1</strain>
        <tissue evidence="2">Whole body</tissue>
    </source>
</reference>
<gene>
    <name evidence="2" type="ORF">ILUMI_19405</name>
</gene>
<sequence>MATAATVNNNNSNTGAMIQFRTTIGSVSEYKPGEDWQTWEERLDEYFEANYVDEHKKVPVLLTLLGSQAYKTIKDLCDPDLPKSKSYEELCTLLRQQFSKRTSIFKERIEFYNLKQYENEPVRQWYIRIKNKASSRDFGNVLHDVLKDRFVSGLTRGPILDRVCEEDPTKKLDELIEVALKEEAALSSYMQVNKFNVKQRGAFTKGRMVSNDGNKTENQGKKKEAGTSEKGEEKKCRACG</sequence>
<evidence type="ECO:0000313" key="3">
    <source>
        <dbReference type="Proteomes" id="UP000801492"/>
    </source>
</evidence>
<feature type="compositionally biased region" description="Basic and acidic residues" evidence="1">
    <location>
        <begin position="214"/>
        <end position="240"/>
    </location>
</feature>
<evidence type="ECO:0000313" key="2">
    <source>
        <dbReference type="EMBL" id="KAF2886768.1"/>
    </source>
</evidence>
<feature type="non-terminal residue" evidence="2">
    <location>
        <position position="240"/>
    </location>
</feature>
<protein>
    <recommendedName>
        <fullName evidence="4">Retrotransposon gag domain-containing protein</fullName>
    </recommendedName>
</protein>
<dbReference type="OrthoDB" id="6629284at2759"/>
<dbReference type="PANTHER" id="PTHR33198:SF19">
    <property type="entry name" value="CCHC-TYPE DOMAIN-CONTAINING PROTEIN"/>
    <property type="match status" value="1"/>
</dbReference>
<name>A0A8K0G5X0_IGNLU</name>
<comment type="caution">
    <text evidence="2">The sequence shown here is derived from an EMBL/GenBank/DDBJ whole genome shotgun (WGS) entry which is preliminary data.</text>
</comment>
<dbReference type="EMBL" id="VTPC01086479">
    <property type="protein sequence ID" value="KAF2886768.1"/>
    <property type="molecule type" value="Genomic_DNA"/>
</dbReference>
<keyword evidence="3" id="KW-1185">Reference proteome</keyword>
<dbReference type="Proteomes" id="UP000801492">
    <property type="component" value="Unassembled WGS sequence"/>
</dbReference>